<evidence type="ECO:0000256" key="1">
    <source>
        <dbReference type="SAM" id="Phobius"/>
    </source>
</evidence>
<keyword evidence="1" id="KW-1133">Transmembrane helix</keyword>
<feature type="transmembrane region" description="Helical" evidence="1">
    <location>
        <begin position="7"/>
        <end position="25"/>
    </location>
</feature>
<proteinExistence type="predicted"/>
<protein>
    <submittedName>
        <fullName evidence="2">Uncharacterized protein</fullName>
    </submittedName>
</protein>
<organism evidence="2">
    <name type="scientific">marine sediment metagenome</name>
    <dbReference type="NCBI Taxonomy" id="412755"/>
    <lineage>
        <taxon>unclassified sequences</taxon>
        <taxon>metagenomes</taxon>
        <taxon>ecological metagenomes</taxon>
    </lineage>
</organism>
<keyword evidence="1" id="KW-0472">Membrane</keyword>
<sequence>MKKHGLRILISVSASVLILLFLFNLVSDESNPIEITDLTRIYAEVPATMFLAFLSIHLVGVMVRTMRFSVLIRAARSETVPGFVPLALVTLVRNMTVDMLPSRAG</sequence>
<accession>X1SG68</accession>
<dbReference type="EMBL" id="BARW01014635">
    <property type="protein sequence ID" value="GAI78141.1"/>
    <property type="molecule type" value="Genomic_DNA"/>
</dbReference>
<comment type="caution">
    <text evidence="2">The sequence shown here is derived from an EMBL/GenBank/DDBJ whole genome shotgun (WGS) entry which is preliminary data.</text>
</comment>
<keyword evidence="1" id="KW-0812">Transmembrane</keyword>
<evidence type="ECO:0000313" key="2">
    <source>
        <dbReference type="EMBL" id="GAI78141.1"/>
    </source>
</evidence>
<feature type="non-terminal residue" evidence="2">
    <location>
        <position position="105"/>
    </location>
</feature>
<gene>
    <name evidence="2" type="ORF">S12H4_25892</name>
</gene>
<feature type="transmembrane region" description="Helical" evidence="1">
    <location>
        <begin position="45"/>
        <end position="63"/>
    </location>
</feature>
<reference evidence="2" key="1">
    <citation type="journal article" date="2014" name="Front. Microbiol.">
        <title>High frequency of phylogenetically diverse reductive dehalogenase-homologous genes in deep subseafloor sedimentary metagenomes.</title>
        <authorList>
            <person name="Kawai M."/>
            <person name="Futagami T."/>
            <person name="Toyoda A."/>
            <person name="Takaki Y."/>
            <person name="Nishi S."/>
            <person name="Hori S."/>
            <person name="Arai W."/>
            <person name="Tsubouchi T."/>
            <person name="Morono Y."/>
            <person name="Uchiyama I."/>
            <person name="Ito T."/>
            <person name="Fujiyama A."/>
            <person name="Inagaki F."/>
            <person name="Takami H."/>
        </authorList>
    </citation>
    <scope>NUCLEOTIDE SEQUENCE</scope>
    <source>
        <strain evidence="2">Expedition CK06-06</strain>
    </source>
</reference>
<name>X1SG68_9ZZZZ</name>
<dbReference type="AlphaFoldDB" id="X1SG68"/>